<feature type="chain" id="PRO_5044891769" description="peptidylprolyl isomerase" evidence="2">
    <location>
        <begin position="19"/>
        <end position="217"/>
    </location>
</feature>
<keyword evidence="1" id="KW-0697">Rotamase</keyword>
<dbReference type="EC" id="5.2.1.8" evidence="1"/>
<dbReference type="InterPro" id="IPR044208">
    <property type="entry name" value="FKBP19-like"/>
</dbReference>
<dbReference type="GO" id="GO:0003755">
    <property type="term" value="F:peptidyl-prolyl cis-trans isomerase activity"/>
    <property type="evidence" value="ECO:0007669"/>
    <property type="project" value="UniProtKB-KW"/>
</dbReference>
<evidence type="ECO:0000313" key="5">
    <source>
        <dbReference type="Proteomes" id="UP001530400"/>
    </source>
</evidence>
<reference evidence="4 5" key="1">
    <citation type="submission" date="2024-10" db="EMBL/GenBank/DDBJ databases">
        <title>Updated reference genomes for cyclostephanoid diatoms.</title>
        <authorList>
            <person name="Roberts W.R."/>
            <person name="Alverson A.J."/>
        </authorList>
    </citation>
    <scope>NUCLEOTIDE SEQUENCE [LARGE SCALE GENOMIC DNA]</scope>
    <source>
        <strain evidence="4 5">AJA010-31</strain>
    </source>
</reference>
<dbReference type="EMBL" id="JALLPJ020000144">
    <property type="protein sequence ID" value="KAL3801154.1"/>
    <property type="molecule type" value="Genomic_DNA"/>
</dbReference>
<evidence type="ECO:0000256" key="2">
    <source>
        <dbReference type="SAM" id="SignalP"/>
    </source>
</evidence>
<keyword evidence="2" id="KW-0732">Signal</keyword>
<name>A0ABD3QLU2_9STRA</name>
<dbReference type="SUPFAM" id="SSF54534">
    <property type="entry name" value="FKBP-like"/>
    <property type="match status" value="1"/>
</dbReference>
<dbReference type="AlphaFoldDB" id="A0ABD3QLU2"/>
<dbReference type="PANTHER" id="PTHR47717">
    <property type="entry name" value="PEPTIDYL-PROLYL CIS-TRANS ISOMERASE FKBP19, CHLOROPLASTIC"/>
    <property type="match status" value="1"/>
</dbReference>
<keyword evidence="5" id="KW-1185">Reference proteome</keyword>
<sequence length="217" mass="23437">MSILTSVILVLLAYSADGLSLGPTKRNHQETSSINRRFVLNKISSFGLAAPFITPNANAVDAQFAEVGQQEKPPNGESPFVKLSSGVQIKDFCDGTGAKVEKGSKVELTLKGRLLNLNGVIFYDTKTNDPNGFGEGTPLLFTVGDGSVLPGIESGIIGMQKGGIRRIIVPADQGYGAYPTLEPQPFTDMERRALDSVVKNPRRDQTVLFDVKVERVR</sequence>
<proteinExistence type="predicted"/>
<protein>
    <recommendedName>
        <fullName evidence="1">peptidylprolyl isomerase</fullName>
        <ecNumber evidence="1">5.2.1.8</ecNumber>
    </recommendedName>
</protein>
<dbReference type="PANTHER" id="PTHR47717:SF1">
    <property type="entry name" value="PEPTIDYL-PROLYL CIS-TRANS ISOMERASE FKBP19, CHLOROPLASTIC"/>
    <property type="match status" value="1"/>
</dbReference>
<evidence type="ECO:0000259" key="3">
    <source>
        <dbReference type="PROSITE" id="PS50059"/>
    </source>
</evidence>
<evidence type="ECO:0000256" key="1">
    <source>
        <dbReference type="PROSITE-ProRule" id="PRU00277"/>
    </source>
</evidence>
<comment type="catalytic activity">
    <reaction evidence="1">
        <text>[protein]-peptidylproline (omega=180) = [protein]-peptidylproline (omega=0)</text>
        <dbReference type="Rhea" id="RHEA:16237"/>
        <dbReference type="Rhea" id="RHEA-COMP:10747"/>
        <dbReference type="Rhea" id="RHEA-COMP:10748"/>
        <dbReference type="ChEBI" id="CHEBI:83833"/>
        <dbReference type="ChEBI" id="CHEBI:83834"/>
        <dbReference type="EC" id="5.2.1.8"/>
    </reaction>
</comment>
<feature type="signal peptide" evidence="2">
    <location>
        <begin position="1"/>
        <end position="18"/>
    </location>
</feature>
<keyword evidence="1" id="KW-0413">Isomerase</keyword>
<dbReference type="Gene3D" id="3.10.50.40">
    <property type="match status" value="1"/>
</dbReference>
<dbReference type="InterPro" id="IPR046357">
    <property type="entry name" value="PPIase_dom_sf"/>
</dbReference>
<accession>A0ABD3QLU2</accession>
<dbReference type="Proteomes" id="UP001530400">
    <property type="component" value="Unassembled WGS sequence"/>
</dbReference>
<dbReference type="PROSITE" id="PS50059">
    <property type="entry name" value="FKBP_PPIASE"/>
    <property type="match status" value="1"/>
</dbReference>
<organism evidence="4 5">
    <name type="scientific">Cyclotella atomus</name>
    <dbReference type="NCBI Taxonomy" id="382360"/>
    <lineage>
        <taxon>Eukaryota</taxon>
        <taxon>Sar</taxon>
        <taxon>Stramenopiles</taxon>
        <taxon>Ochrophyta</taxon>
        <taxon>Bacillariophyta</taxon>
        <taxon>Coscinodiscophyceae</taxon>
        <taxon>Thalassiosirophycidae</taxon>
        <taxon>Stephanodiscales</taxon>
        <taxon>Stephanodiscaceae</taxon>
        <taxon>Cyclotella</taxon>
    </lineage>
</organism>
<evidence type="ECO:0000313" key="4">
    <source>
        <dbReference type="EMBL" id="KAL3801154.1"/>
    </source>
</evidence>
<comment type="caution">
    <text evidence="4">The sequence shown here is derived from an EMBL/GenBank/DDBJ whole genome shotgun (WGS) entry which is preliminary data.</text>
</comment>
<feature type="domain" description="PPIase FKBP-type" evidence="3">
    <location>
        <begin position="103"/>
        <end position="217"/>
    </location>
</feature>
<gene>
    <name evidence="4" type="ORF">ACHAWO_002725</name>
</gene>
<dbReference type="Pfam" id="PF00254">
    <property type="entry name" value="FKBP_C"/>
    <property type="match status" value="1"/>
</dbReference>
<dbReference type="InterPro" id="IPR001179">
    <property type="entry name" value="PPIase_FKBP_dom"/>
</dbReference>